<feature type="compositionally biased region" description="Basic and acidic residues" evidence="1">
    <location>
        <begin position="62"/>
        <end position="74"/>
    </location>
</feature>
<dbReference type="SMART" id="SM00510">
    <property type="entry name" value="TFS2M"/>
    <property type="match status" value="1"/>
</dbReference>
<feature type="compositionally biased region" description="Basic and acidic residues" evidence="1">
    <location>
        <begin position="396"/>
        <end position="416"/>
    </location>
</feature>
<dbReference type="GO" id="GO:0005634">
    <property type="term" value="C:nucleus"/>
    <property type="evidence" value="ECO:0007669"/>
    <property type="project" value="TreeGrafter"/>
</dbReference>
<keyword evidence="4" id="KW-1185">Reference proteome</keyword>
<feature type="region of interest" description="Disordered" evidence="1">
    <location>
        <begin position="713"/>
        <end position="785"/>
    </location>
</feature>
<reference evidence="3" key="1">
    <citation type="journal article" date="2023" name="Plant J.">
        <title>The genome of the king protea, Protea cynaroides.</title>
        <authorList>
            <person name="Chang J."/>
            <person name="Duong T.A."/>
            <person name="Schoeman C."/>
            <person name="Ma X."/>
            <person name="Roodt D."/>
            <person name="Barker N."/>
            <person name="Li Z."/>
            <person name="Van de Peer Y."/>
            <person name="Mizrachi E."/>
        </authorList>
    </citation>
    <scope>NUCLEOTIDE SEQUENCE</scope>
    <source>
        <tissue evidence="3">Young leaves</tissue>
    </source>
</reference>
<evidence type="ECO:0000313" key="4">
    <source>
        <dbReference type="Proteomes" id="UP001141806"/>
    </source>
</evidence>
<proteinExistence type="predicted"/>
<gene>
    <name evidence="3" type="ORF">NE237_026706</name>
</gene>
<dbReference type="PANTHER" id="PTHR11477:SF20">
    <property type="entry name" value="SPOC DOMAIN _ TRANSCRIPTION ELONGATION FACTOR S-II PROTEIN"/>
    <property type="match status" value="1"/>
</dbReference>
<feature type="region of interest" description="Disordered" evidence="1">
    <location>
        <begin position="131"/>
        <end position="167"/>
    </location>
</feature>
<dbReference type="OrthoDB" id="1884872at2759"/>
<feature type="compositionally biased region" description="Pro residues" evidence="1">
    <location>
        <begin position="745"/>
        <end position="762"/>
    </location>
</feature>
<dbReference type="EMBL" id="JAMYWD010000010">
    <property type="protein sequence ID" value="KAJ4959595.1"/>
    <property type="molecule type" value="Genomic_DNA"/>
</dbReference>
<dbReference type="PANTHER" id="PTHR11477">
    <property type="entry name" value="TRANSCRIPTION FACTOR S-II ZINC FINGER DOMAIN-CONTAINING PROTEIN"/>
    <property type="match status" value="1"/>
</dbReference>
<dbReference type="InterPro" id="IPR003618">
    <property type="entry name" value="TFIIS_cen_dom"/>
</dbReference>
<feature type="compositionally biased region" description="Polar residues" evidence="1">
    <location>
        <begin position="155"/>
        <end position="167"/>
    </location>
</feature>
<feature type="compositionally biased region" description="Polar residues" evidence="1">
    <location>
        <begin position="1"/>
        <end position="27"/>
    </location>
</feature>
<organism evidence="3 4">
    <name type="scientific">Protea cynaroides</name>
    <dbReference type="NCBI Taxonomy" id="273540"/>
    <lineage>
        <taxon>Eukaryota</taxon>
        <taxon>Viridiplantae</taxon>
        <taxon>Streptophyta</taxon>
        <taxon>Embryophyta</taxon>
        <taxon>Tracheophyta</taxon>
        <taxon>Spermatophyta</taxon>
        <taxon>Magnoliopsida</taxon>
        <taxon>Proteales</taxon>
        <taxon>Proteaceae</taxon>
        <taxon>Protea</taxon>
    </lineage>
</organism>
<evidence type="ECO:0000313" key="3">
    <source>
        <dbReference type="EMBL" id="KAJ4959595.1"/>
    </source>
</evidence>
<dbReference type="Proteomes" id="UP001141806">
    <property type="component" value="Unassembled WGS sequence"/>
</dbReference>
<dbReference type="Gene3D" id="1.10.472.30">
    <property type="entry name" value="Transcription elongation factor S-II, central domain"/>
    <property type="match status" value="1"/>
</dbReference>
<feature type="domain" description="TFIIS central" evidence="2">
    <location>
        <begin position="231"/>
        <end position="343"/>
    </location>
</feature>
<dbReference type="InterPro" id="IPR012921">
    <property type="entry name" value="SPOC_C"/>
</dbReference>
<protein>
    <recommendedName>
        <fullName evidence="2">TFIIS central domain-containing protein</fullName>
    </recommendedName>
</protein>
<feature type="region of interest" description="Disordered" evidence="1">
    <location>
        <begin position="380"/>
        <end position="428"/>
    </location>
</feature>
<feature type="compositionally biased region" description="Basic residues" evidence="1">
    <location>
        <begin position="720"/>
        <end position="730"/>
    </location>
</feature>
<feature type="compositionally biased region" description="Polar residues" evidence="1">
    <location>
        <begin position="417"/>
        <end position="426"/>
    </location>
</feature>
<evidence type="ECO:0000256" key="1">
    <source>
        <dbReference type="SAM" id="MobiDB-lite"/>
    </source>
</evidence>
<accession>A0A9Q0H5F4</accession>
<comment type="caution">
    <text evidence="3">The sequence shown here is derived from an EMBL/GenBank/DDBJ whole genome shotgun (WGS) entry which is preliminary data.</text>
</comment>
<dbReference type="Pfam" id="PF07500">
    <property type="entry name" value="TFIIS_M"/>
    <property type="match status" value="1"/>
</dbReference>
<dbReference type="Pfam" id="PF07744">
    <property type="entry name" value="SPOC"/>
    <property type="match status" value="1"/>
</dbReference>
<name>A0A9Q0H5F4_9MAGN</name>
<dbReference type="SUPFAM" id="SSF46942">
    <property type="entry name" value="Elongation factor TFIIS domain 2"/>
    <property type="match status" value="1"/>
</dbReference>
<dbReference type="CDD" id="cd21538">
    <property type="entry name" value="SPOC_TFIIS"/>
    <property type="match status" value="1"/>
</dbReference>
<dbReference type="InterPro" id="IPR036575">
    <property type="entry name" value="TFIIS_cen_dom_sf"/>
</dbReference>
<evidence type="ECO:0000259" key="2">
    <source>
        <dbReference type="PROSITE" id="PS51321"/>
    </source>
</evidence>
<dbReference type="GO" id="GO:0006351">
    <property type="term" value="P:DNA-templated transcription"/>
    <property type="evidence" value="ECO:0007669"/>
    <property type="project" value="InterPro"/>
</dbReference>
<sequence>MQHFSAQHMQTAQMESVSSKAGSQQLLVPNKRSVQVESSSSKPGSQQSGMSKKRTIQMEPSPKSRTESFESVRSKLRESLAASLAMVSQSQSKLATVGKNSESEVASAPKQFHEVPPLAVFAPANVDVASSHVPEGLPESLSSMDHQPVQKHTNDQSSFQETLSSENIENATKSWKSDGQEFQLKHIVPEEDISFTNSFLVNDELLQGNGLCWATDLDAGPAETREGQSAKRPKLVNEEVCIDSGELMPLSPESLAFKIEAELFKLFGGVNKKYKEKGRSLLFNLKDRSNPELRERVIAGEISPERLCSMTPEELASEELSQWRLAKAEEFAQMVVLPDSEVDIRRLVRKTHKGEFQVEVEHDDSVSVEVSVGASSLTQIQSKTDEKVSQLQSKGTKSETSEAVDVHDNNNSEDHNLQSGLTTLPQDGTDPMQGLMVDELKDAEFLPPIVSLDEFMESLDSEPPFENLPVDAARTTPALDEKNTCDVDSKLDSSDIGSVDPVDTSLNKFDKNEVKYTRTNSNTKSNNTKNEAKYTRTGSNIKSNNILAVSDTSPGGDTSKVVYVWEGILQLNISATVTVSGIFRSGEKTSTKEWPGLLEIKGRVRLDAFEKFLQVLPMSRSRAIMVVQFCLKESSPDSGRMNLREVADSYVVDERVGFAEPVPGVELYFCPPHTRIFEMLGKHLPKDHTETLNSADNGLIGIVVWRKALETSTISPNSSSHHKHMKKQLSLRRQQEKDTNVNATPKPPVSLPSDSPPFNPKPPVDDEPIDDVPPGFGPAASRDEDDLPEFDFVRPPKPAVLQFPGPNPSRGPGITSLHTPGRSQSFHPVEQMRDLVNKYGQGLKNASSVNWQPSGGVGIEVQPWNDDDDIPEWQPQPPTQWLPPPPPPVVHGFQQPTPRIVNQQHLVPVSSQHPFQHPSQLLGPVPPQYPIPLQPLQPPIPMNMIQGQGQQPGPPGWWTRPLASHDLPVQGSGLMQPCHYVDQPNEGPFYGTPGFAAMQHNMERRQDTSRSRGF</sequence>
<dbReference type="PROSITE" id="PS51321">
    <property type="entry name" value="TFIIS_CENTRAL"/>
    <property type="match status" value="1"/>
</dbReference>
<feature type="region of interest" description="Disordered" evidence="1">
    <location>
        <begin position="1"/>
        <end position="74"/>
    </location>
</feature>
<dbReference type="AlphaFoldDB" id="A0A9Q0H5F4"/>
<feature type="compositionally biased region" description="Low complexity" evidence="1">
    <location>
        <begin position="33"/>
        <end position="50"/>
    </location>
</feature>